<dbReference type="Pfam" id="PF12796">
    <property type="entry name" value="Ank_2"/>
    <property type="match status" value="3"/>
</dbReference>
<dbReference type="PANTHER" id="PTHR24123">
    <property type="entry name" value="ANKYRIN REPEAT-CONTAINING"/>
    <property type="match status" value="1"/>
</dbReference>
<feature type="repeat" description="ANK" evidence="3">
    <location>
        <begin position="321"/>
        <end position="353"/>
    </location>
</feature>
<evidence type="ECO:0000256" key="3">
    <source>
        <dbReference type="PROSITE-ProRule" id="PRU00023"/>
    </source>
</evidence>
<feature type="repeat" description="ANK" evidence="3">
    <location>
        <begin position="155"/>
        <end position="187"/>
    </location>
</feature>
<accession>A0AAD9J3K2</accession>
<keyword evidence="2 3" id="KW-0040">ANK repeat</keyword>
<proteinExistence type="predicted"/>
<dbReference type="SMART" id="SM00248">
    <property type="entry name" value="ANK"/>
    <property type="match status" value="11"/>
</dbReference>
<dbReference type="InterPro" id="IPR051165">
    <property type="entry name" value="Multifunctional_ANK_Repeat"/>
</dbReference>
<keyword evidence="1" id="KW-0677">Repeat</keyword>
<feature type="repeat" description="ANK" evidence="3">
    <location>
        <begin position="354"/>
        <end position="386"/>
    </location>
</feature>
<dbReference type="EMBL" id="JAODUP010000660">
    <property type="protein sequence ID" value="KAK2145729.1"/>
    <property type="molecule type" value="Genomic_DNA"/>
</dbReference>
<feature type="compositionally biased region" description="Polar residues" evidence="4">
    <location>
        <begin position="599"/>
        <end position="616"/>
    </location>
</feature>
<evidence type="ECO:0000256" key="1">
    <source>
        <dbReference type="ARBA" id="ARBA00022737"/>
    </source>
</evidence>
<name>A0AAD9J3K2_9ANNE</name>
<dbReference type="Proteomes" id="UP001208570">
    <property type="component" value="Unassembled WGS sequence"/>
</dbReference>
<comment type="caution">
    <text evidence="5">The sequence shown here is derived from an EMBL/GenBank/DDBJ whole genome shotgun (WGS) entry which is preliminary data.</text>
</comment>
<sequence>MKLSLSQKTPHRTGPADMMGFCSIQRAIQENDARRLAKLLGQRVKLRLTAEDLAMALMESISQGKAECVPALLAARADPNCVDEDGKTPLIVCMDSKAGGSPAIIRDLLQAGASPNKVTSTSHQTALHLAARKGYQVAVKILLAHRARPDKEDSLGNTPLTYAAREGHFTALKMILEAGASPDPNNKQLETPLMMTARSGHLDCAEELLECGADPDGRDAKGQTPLMLALRGGHMDMVELLMSYKCDMNSQNTESGKTVLHWAVQSGDVNLVHAVLRMGAEPNIRDKQWETPFVSALLAKRLDIVELLMKYNCDVTVTDKHFNTGLHLAAREGLPDLVPMFLEAGLDCNLKTSAGQTPLMLAAFGGHVDIVSSLLTRGANPEAMDRHRATALVYGIVSLASDDAVNRIVKLLIRTGCSLDQGINLQRLLADNRLNKDDKRVKNLQQRPYTPLEIAFLRGRPIPFMMLLRSGCSLKEFALDTLKHGHDWLSAKRTDFRTVLYLLKHVKVAKKQFPSLQQLCRRPAVLVYRNPGFQQRTKRMDLKKEVRDYLNFEELDSLEKTFLKAIAPSKDNNRWGSAGGQTIKSDSSPFSRLSNARATYTLGSTTRRHTTSNASYRSVRSSESSEEDDVFRRVEMFQNRSRRSTRSPLPEQVSSIYGGGGRTGSGSSNGSVDFAQSGTENWVMTHGRTTDPPQLRGVVKVPVRSAVNGTARGSPLVGRKPRTPTAGRLRIGRQHVTSPRSPPTLESMLFVTPPAGDVVHHLGLDRMTNRDSVISTDTGFQSEDMQRPESPTEKDLQDLKSAIMWKNFTTPIDAWDSESIDSAGVVSATGSLDSRDTDLSDFSRGSTTTANDVIGGRPSASKRHDVVSPASSTSTAAASRKSRIPVFRKSKRAEQSFNNKNGVQLSSQFVYTDDDDDDSPAMFRRTQSCRKY</sequence>
<dbReference type="AlphaFoldDB" id="A0AAD9J3K2"/>
<dbReference type="Gene3D" id="1.25.40.20">
    <property type="entry name" value="Ankyrin repeat-containing domain"/>
    <property type="match status" value="5"/>
</dbReference>
<dbReference type="InterPro" id="IPR002110">
    <property type="entry name" value="Ankyrin_rpt"/>
</dbReference>
<feature type="region of interest" description="Disordered" evidence="4">
    <location>
        <begin position="828"/>
        <end position="932"/>
    </location>
</feature>
<dbReference type="PANTHER" id="PTHR24123:SF33">
    <property type="entry name" value="PROTEIN HOS4"/>
    <property type="match status" value="1"/>
</dbReference>
<feature type="repeat" description="ANK" evidence="3">
    <location>
        <begin position="255"/>
        <end position="287"/>
    </location>
</feature>
<feature type="repeat" description="ANK" evidence="3">
    <location>
        <begin position="221"/>
        <end position="253"/>
    </location>
</feature>
<dbReference type="SUPFAM" id="SSF48403">
    <property type="entry name" value="Ankyrin repeat"/>
    <property type="match status" value="1"/>
</dbReference>
<evidence type="ECO:0000313" key="5">
    <source>
        <dbReference type="EMBL" id="KAK2145729.1"/>
    </source>
</evidence>
<dbReference type="Pfam" id="PF13637">
    <property type="entry name" value="Ank_4"/>
    <property type="match status" value="1"/>
</dbReference>
<evidence type="ECO:0000313" key="6">
    <source>
        <dbReference type="Proteomes" id="UP001208570"/>
    </source>
</evidence>
<reference evidence="5" key="1">
    <citation type="journal article" date="2023" name="Mol. Biol. Evol.">
        <title>Third-Generation Sequencing Reveals the Adaptive Role of the Epigenome in Three Deep-Sea Polychaetes.</title>
        <authorList>
            <person name="Perez M."/>
            <person name="Aroh O."/>
            <person name="Sun Y."/>
            <person name="Lan Y."/>
            <person name="Juniper S.K."/>
            <person name="Young C.R."/>
            <person name="Angers B."/>
            <person name="Qian P.Y."/>
        </authorList>
    </citation>
    <scope>NUCLEOTIDE SEQUENCE</scope>
    <source>
        <strain evidence="5">P08H-3</strain>
    </source>
</reference>
<evidence type="ECO:0000256" key="2">
    <source>
        <dbReference type="ARBA" id="ARBA00023043"/>
    </source>
</evidence>
<keyword evidence="6" id="KW-1185">Reference proteome</keyword>
<evidence type="ECO:0000256" key="4">
    <source>
        <dbReference type="SAM" id="MobiDB-lite"/>
    </source>
</evidence>
<feature type="region of interest" description="Disordered" evidence="4">
    <location>
        <begin position="599"/>
        <end position="675"/>
    </location>
</feature>
<dbReference type="PROSITE" id="PS50297">
    <property type="entry name" value="ANK_REP_REGION"/>
    <property type="match status" value="6"/>
</dbReference>
<protein>
    <submittedName>
        <fullName evidence="5">Uncharacterized protein</fullName>
    </submittedName>
</protein>
<feature type="repeat" description="ANK" evidence="3">
    <location>
        <begin position="188"/>
        <end position="220"/>
    </location>
</feature>
<feature type="repeat" description="ANK" evidence="3">
    <location>
        <begin position="122"/>
        <end position="154"/>
    </location>
</feature>
<dbReference type="InterPro" id="IPR036770">
    <property type="entry name" value="Ankyrin_rpt-contain_sf"/>
</dbReference>
<dbReference type="PROSITE" id="PS50088">
    <property type="entry name" value="ANK_REPEAT"/>
    <property type="match status" value="7"/>
</dbReference>
<gene>
    <name evidence="5" type="ORF">LSH36_660g00010</name>
</gene>
<feature type="compositionally biased region" description="Polar residues" evidence="4">
    <location>
        <begin position="895"/>
        <end position="910"/>
    </location>
</feature>
<feature type="compositionally biased region" description="Basic residues" evidence="4">
    <location>
        <begin position="880"/>
        <end position="891"/>
    </location>
</feature>
<feature type="compositionally biased region" description="Low complexity" evidence="4">
    <location>
        <begin position="870"/>
        <end position="879"/>
    </location>
</feature>
<organism evidence="5 6">
    <name type="scientific">Paralvinella palmiformis</name>
    <dbReference type="NCBI Taxonomy" id="53620"/>
    <lineage>
        <taxon>Eukaryota</taxon>
        <taxon>Metazoa</taxon>
        <taxon>Spiralia</taxon>
        <taxon>Lophotrochozoa</taxon>
        <taxon>Annelida</taxon>
        <taxon>Polychaeta</taxon>
        <taxon>Sedentaria</taxon>
        <taxon>Canalipalpata</taxon>
        <taxon>Terebellida</taxon>
        <taxon>Terebelliformia</taxon>
        <taxon>Alvinellidae</taxon>
        <taxon>Paralvinella</taxon>
    </lineage>
</organism>